<feature type="coiled-coil region" evidence="1">
    <location>
        <begin position="34"/>
        <end position="64"/>
    </location>
</feature>
<evidence type="ECO:0000256" key="1">
    <source>
        <dbReference type="SAM" id="Coils"/>
    </source>
</evidence>
<evidence type="ECO:0000313" key="3">
    <source>
        <dbReference type="Proteomes" id="UP000584587"/>
    </source>
</evidence>
<proteinExistence type="predicted"/>
<dbReference type="AlphaFoldDB" id="A0A846TW04"/>
<accession>A0A846TW04</accession>
<comment type="caution">
    <text evidence="2">The sequence shown here is derived from an EMBL/GenBank/DDBJ whole genome shotgun (WGS) entry which is preliminary data.</text>
</comment>
<name>A0A846TW04_9MOLU</name>
<reference evidence="2 3" key="1">
    <citation type="submission" date="2020-04" db="EMBL/GenBank/DDBJ databases">
        <title>Complete genome sequence of Spiroplasma platyhelix ATCC 51748, an insect isolate.</title>
        <authorList>
            <person name="Green E.A."/>
            <person name="Klassen J.L."/>
        </authorList>
    </citation>
    <scope>NUCLEOTIDE SEQUENCE [LARGE SCALE GENOMIC DNA]</scope>
    <source>
        <strain evidence="2 3">PALS-1</strain>
    </source>
</reference>
<organism evidence="2 3">
    <name type="scientific">Spiroplasma platyhelix PALS-1</name>
    <dbReference type="NCBI Taxonomy" id="1276218"/>
    <lineage>
        <taxon>Bacteria</taxon>
        <taxon>Bacillati</taxon>
        <taxon>Mycoplasmatota</taxon>
        <taxon>Mollicutes</taxon>
        <taxon>Entomoplasmatales</taxon>
        <taxon>Spiroplasmataceae</taxon>
        <taxon>Spiroplasma</taxon>
    </lineage>
</organism>
<keyword evidence="1" id="KW-0175">Coiled coil</keyword>
<keyword evidence="3" id="KW-1185">Reference proteome</keyword>
<evidence type="ECO:0000313" key="2">
    <source>
        <dbReference type="EMBL" id="NKE38161.1"/>
    </source>
</evidence>
<protein>
    <submittedName>
        <fullName evidence="2">Uncharacterized protein</fullName>
    </submittedName>
</protein>
<gene>
    <name evidence="2" type="ORF">HER12_00105</name>
</gene>
<dbReference type="RefSeq" id="WP_168104640.1">
    <property type="nucleotide sequence ID" value="NZ_CP051215.1"/>
</dbReference>
<sequence>MSRLLKDCMNACSCKKEENICDVIDGLGKVVEGIDCAKKIAKEIEKAKKEIEEKTDNSIESVKEEWLALLEKFNSEKWVIGEYKWMPIGSKMPEGWVKVELTAGQTLIQGDKEGNTAGEVKEHYHDFFGKRQCISIPHDQTFYAMNRPTNIELDPETFIQFTRREAPTIGLTRTDPVGGTNNLAAGKFAELWQYKGIDEKKKNMKKCLEKYLEDYMDCIENSKKK</sequence>
<dbReference type="Proteomes" id="UP000584587">
    <property type="component" value="Unassembled WGS sequence"/>
</dbReference>
<dbReference type="EMBL" id="JAAVVK010000001">
    <property type="protein sequence ID" value="NKE38161.1"/>
    <property type="molecule type" value="Genomic_DNA"/>
</dbReference>